<protein>
    <submittedName>
        <fullName evidence="2">Uncharacterized protein</fullName>
    </submittedName>
</protein>
<feature type="compositionally biased region" description="Polar residues" evidence="1">
    <location>
        <begin position="43"/>
        <end position="60"/>
    </location>
</feature>
<evidence type="ECO:0000313" key="2">
    <source>
        <dbReference type="EMBL" id="KAH1175270.1"/>
    </source>
</evidence>
<keyword evidence="3" id="KW-1185">Reference proteome</keyword>
<dbReference type="AlphaFoldDB" id="A0A9D3X9Q1"/>
<name>A0A9D3X9Q1_9SAUR</name>
<proteinExistence type="predicted"/>
<accession>A0A9D3X9Q1</accession>
<evidence type="ECO:0000256" key="1">
    <source>
        <dbReference type="SAM" id="MobiDB-lite"/>
    </source>
</evidence>
<gene>
    <name evidence="2" type="ORF">KIL84_021684</name>
</gene>
<sequence length="108" mass="12065">MWPLRPVQSECEMRPARNSGALPALMQRAAAAPEEAVPTWQNFRPGSQLVQSGTMPSDCSLTGEKHKEPHWSPWNCTGVKKRIRSKGRLFPGVTALLQWIYTIGTFDS</sequence>
<reference evidence="2" key="1">
    <citation type="submission" date="2021-09" db="EMBL/GenBank/DDBJ databases">
        <title>The genome of Mauremys mutica provides insights into the evolution of semi-aquatic lifestyle.</title>
        <authorList>
            <person name="Gong S."/>
            <person name="Gao Y."/>
        </authorList>
    </citation>
    <scope>NUCLEOTIDE SEQUENCE</scope>
    <source>
        <strain evidence="2">MM-2020</strain>
        <tissue evidence="2">Muscle</tissue>
    </source>
</reference>
<comment type="caution">
    <text evidence="2">The sequence shown here is derived from an EMBL/GenBank/DDBJ whole genome shotgun (WGS) entry which is preliminary data.</text>
</comment>
<dbReference type="Proteomes" id="UP000827986">
    <property type="component" value="Unassembled WGS sequence"/>
</dbReference>
<evidence type="ECO:0000313" key="3">
    <source>
        <dbReference type="Proteomes" id="UP000827986"/>
    </source>
</evidence>
<organism evidence="2 3">
    <name type="scientific">Mauremys mutica</name>
    <name type="common">yellowpond turtle</name>
    <dbReference type="NCBI Taxonomy" id="74926"/>
    <lineage>
        <taxon>Eukaryota</taxon>
        <taxon>Metazoa</taxon>
        <taxon>Chordata</taxon>
        <taxon>Craniata</taxon>
        <taxon>Vertebrata</taxon>
        <taxon>Euteleostomi</taxon>
        <taxon>Archelosauria</taxon>
        <taxon>Testudinata</taxon>
        <taxon>Testudines</taxon>
        <taxon>Cryptodira</taxon>
        <taxon>Durocryptodira</taxon>
        <taxon>Testudinoidea</taxon>
        <taxon>Geoemydidae</taxon>
        <taxon>Geoemydinae</taxon>
        <taxon>Mauremys</taxon>
    </lineage>
</organism>
<feature type="region of interest" description="Disordered" evidence="1">
    <location>
        <begin position="43"/>
        <end position="71"/>
    </location>
</feature>
<dbReference type="EMBL" id="JAHDVG010000478">
    <property type="protein sequence ID" value="KAH1175270.1"/>
    <property type="molecule type" value="Genomic_DNA"/>
</dbReference>